<sequence length="222" mass="25380">MYGMMNCLREYDEYHKDYDHGAHTHEGYNFGTYGRNNGDGRWRSLRSMNAFHGNGSYGDKPIVETRIIDSSDLGDHFTFLNYLGTYLERKYIIEFNSISCAIPRFDEYDFNIANYVSCVLGVEDRRIMEKELGPILEELSISLSLNPSSFCYEVSIEELKSLLDSYTFQVSLVGDICIFTFKGNLFLLVASMTNFLSSHFPLEDPSLVVVLCLILLVMALVI</sequence>
<reference evidence="2" key="1">
    <citation type="journal article" date="2023" name="Nat. Plants">
        <title>Single-cell RNA sequencing provides a high-resolution roadmap for understanding the multicellular compartmentation of specialized metabolism.</title>
        <authorList>
            <person name="Sun S."/>
            <person name="Shen X."/>
            <person name="Li Y."/>
            <person name="Li Y."/>
            <person name="Wang S."/>
            <person name="Li R."/>
            <person name="Zhang H."/>
            <person name="Shen G."/>
            <person name="Guo B."/>
            <person name="Wei J."/>
            <person name="Xu J."/>
            <person name="St-Pierre B."/>
            <person name="Chen S."/>
            <person name="Sun C."/>
        </authorList>
    </citation>
    <scope>NUCLEOTIDE SEQUENCE [LARGE SCALE GENOMIC DNA]</scope>
</reference>
<accession>A0ACC0A0V7</accession>
<dbReference type="EMBL" id="CM044707">
    <property type="protein sequence ID" value="KAI5654082.1"/>
    <property type="molecule type" value="Genomic_DNA"/>
</dbReference>
<organism evidence="1 2">
    <name type="scientific">Catharanthus roseus</name>
    <name type="common">Madagascar periwinkle</name>
    <name type="synonym">Vinca rosea</name>
    <dbReference type="NCBI Taxonomy" id="4058"/>
    <lineage>
        <taxon>Eukaryota</taxon>
        <taxon>Viridiplantae</taxon>
        <taxon>Streptophyta</taxon>
        <taxon>Embryophyta</taxon>
        <taxon>Tracheophyta</taxon>
        <taxon>Spermatophyta</taxon>
        <taxon>Magnoliopsida</taxon>
        <taxon>eudicotyledons</taxon>
        <taxon>Gunneridae</taxon>
        <taxon>Pentapetalae</taxon>
        <taxon>asterids</taxon>
        <taxon>lamiids</taxon>
        <taxon>Gentianales</taxon>
        <taxon>Apocynaceae</taxon>
        <taxon>Rauvolfioideae</taxon>
        <taxon>Vinceae</taxon>
        <taxon>Catharanthinae</taxon>
        <taxon>Catharanthus</taxon>
    </lineage>
</organism>
<keyword evidence="2" id="KW-1185">Reference proteome</keyword>
<comment type="caution">
    <text evidence="1">The sequence shown here is derived from an EMBL/GenBank/DDBJ whole genome shotgun (WGS) entry which is preliminary data.</text>
</comment>
<name>A0ACC0A0V7_CATRO</name>
<evidence type="ECO:0000313" key="1">
    <source>
        <dbReference type="EMBL" id="KAI5654082.1"/>
    </source>
</evidence>
<proteinExistence type="predicted"/>
<evidence type="ECO:0000313" key="2">
    <source>
        <dbReference type="Proteomes" id="UP001060085"/>
    </source>
</evidence>
<dbReference type="Proteomes" id="UP001060085">
    <property type="component" value="Linkage Group LG07"/>
</dbReference>
<gene>
    <name evidence="1" type="ORF">M9H77_31269</name>
</gene>
<protein>
    <submittedName>
        <fullName evidence="1">Uncharacterized protein</fullName>
    </submittedName>
</protein>